<feature type="compositionally biased region" description="Polar residues" evidence="1">
    <location>
        <begin position="287"/>
        <end position="300"/>
    </location>
</feature>
<proteinExistence type="predicted"/>
<feature type="compositionally biased region" description="Basic and acidic residues" evidence="1">
    <location>
        <begin position="370"/>
        <end position="384"/>
    </location>
</feature>
<feature type="region of interest" description="Disordered" evidence="1">
    <location>
        <begin position="261"/>
        <end position="321"/>
    </location>
</feature>
<gene>
    <name evidence="2" type="ORF">GQ43DRAFT_431251</name>
</gene>
<reference evidence="2" key="1">
    <citation type="journal article" date="2020" name="Stud. Mycol.">
        <title>101 Dothideomycetes genomes: a test case for predicting lifestyles and emergence of pathogens.</title>
        <authorList>
            <person name="Haridas S."/>
            <person name="Albert R."/>
            <person name="Binder M."/>
            <person name="Bloem J."/>
            <person name="Labutti K."/>
            <person name="Salamov A."/>
            <person name="Andreopoulos B."/>
            <person name="Baker S."/>
            <person name="Barry K."/>
            <person name="Bills G."/>
            <person name="Bluhm B."/>
            <person name="Cannon C."/>
            <person name="Castanera R."/>
            <person name="Culley D."/>
            <person name="Daum C."/>
            <person name="Ezra D."/>
            <person name="Gonzalez J."/>
            <person name="Henrissat B."/>
            <person name="Kuo A."/>
            <person name="Liang C."/>
            <person name="Lipzen A."/>
            <person name="Lutzoni F."/>
            <person name="Magnuson J."/>
            <person name="Mondo S."/>
            <person name="Nolan M."/>
            <person name="Ohm R."/>
            <person name="Pangilinan J."/>
            <person name="Park H.-J."/>
            <person name="Ramirez L."/>
            <person name="Alfaro M."/>
            <person name="Sun H."/>
            <person name="Tritt A."/>
            <person name="Yoshinaga Y."/>
            <person name="Zwiers L.-H."/>
            <person name="Turgeon B."/>
            <person name="Goodwin S."/>
            <person name="Spatafora J."/>
            <person name="Crous P."/>
            <person name="Grigoriev I."/>
        </authorList>
    </citation>
    <scope>NUCLEOTIDE SEQUENCE</scope>
    <source>
        <strain evidence="2">ATCC 74209</strain>
    </source>
</reference>
<sequence>MDSPDNHPYVVSRPSMTENDQYFQSTAGYQTQYQHQPLQQMVPPNQYQLPYQVQYGYPAMNKLPNLPQELPSLFVGSYFPLQQQGLAEENIYPALREITGETGCPHPPQTGYRQLSTGMLEHFPQTIPPLPNPNFPPQQHGGTPASVHPAVLRIRRKANRRYQQPKRQPHQFSNHPDWSAVAHLDQHPGYFQYQNLLEYQQQYLQAYQHQHPYINPHTGFVLPGHMLRISSPANLPQEPQTGGKSLDDALFKEVSAAVNLKEKDENINKPPSHHQLEKDANHPRNPLSESSANLSSTAPQSPAMVDPQQQDAEPNATSCKQQRLETFKSKKLALRQQESKNPDLLPANPFADLREQAQRKNPKSSFKRKATGEKAQKKFKEDSQTPHRAITTPCKCCSYCEEITPGGWTTERLKYLSWLPVPTHGRVLVPETPWPEEIKGKGVVWSGKGLFVLGPWEPKCRACGRSVVPWKGSLEVGEGITKGGVLRELGVGRV</sequence>
<accession>A0A9P4MT98</accession>
<evidence type="ECO:0000256" key="1">
    <source>
        <dbReference type="SAM" id="MobiDB-lite"/>
    </source>
</evidence>
<dbReference type="AlphaFoldDB" id="A0A9P4MT98"/>
<name>A0A9P4MT98_9PLEO</name>
<evidence type="ECO:0000313" key="3">
    <source>
        <dbReference type="Proteomes" id="UP000799536"/>
    </source>
</evidence>
<dbReference type="Proteomes" id="UP000799536">
    <property type="component" value="Unassembled WGS sequence"/>
</dbReference>
<feature type="compositionally biased region" description="Basic residues" evidence="1">
    <location>
        <begin position="360"/>
        <end position="369"/>
    </location>
</feature>
<organism evidence="2 3">
    <name type="scientific">Delitschia confertaspora ATCC 74209</name>
    <dbReference type="NCBI Taxonomy" id="1513339"/>
    <lineage>
        <taxon>Eukaryota</taxon>
        <taxon>Fungi</taxon>
        <taxon>Dikarya</taxon>
        <taxon>Ascomycota</taxon>
        <taxon>Pezizomycotina</taxon>
        <taxon>Dothideomycetes</taxon>
        <taxon>Pleosporomycetidae</taxon>
        <taxon>Pleosporales</taxon>
        <taxon>Delitschiaceae</taxon>
        <taxon>Delitschia</taxon>
    </lineage>
</organism>
<comment type="caution">
    <text evidence="2">The sequence shown here is derived from an EMBL/GenBank/DDBJ whole genome shotgun (WGS) entry which is preliminary data.</text>
</comment>
<feature type="region of interest" description="Disordered" evidence="1">
    <location>
        <begin position="354"/>
        <end position="384"/>
    </location>
</feature>
<evidence type="ECO:0000313" key="2">
    <source>
        <dbReference type="EMBL" id="KAF2201862.1"/>
    </source>
</evidence>
<dbReference type="EMBL" id="ML993958">
    <property type="protein sequence ID" value="KAF2201862.1"/>
    <property type="molecule type" value="Genomic_DNA"/>
</dbReference>
<keyword evidence="3" id="KW-1185">Reference proteome</keyword>
<protein>
    <submittedName>
        <fullName evidence="2">Uncharacterized protein</fullName>
    </submittedName>
</protein>
<feature type="compositionally biased region" description="Polar residues" evidence="1">
    <location>
        <begin position="307"/>
        <end position="321"/>
    </location>
</feature>